<dbReference type="EMBL" id="AP022602">
    <property type="protein sequence ID" value="BBY96328.1"/>
    <property type="molecule type" value="Genomic_DNA"/>
</dbReference>
<dbReference type="KEGG" id="mgau:MGALJ_59970"/>
<reference evidence="1 2" key="1">
    <citation type="journal article" date="2019" name="Emerg. Microbes Infect.">
        <title>Comprehensive subspecies identification of 175 nontuberculous mycobacteria species based on 7547 genomic profiles.</title>
        <authorList>
            <person name="Matsumoto Y."/>
            <person name="Kinjo T."/>
            <person name="Motooka D."/>
            <person name="Nabeya D."/>
            <person name="Jung N."/>
            <person name="Uechi K."/>
            <person name="Horii T."/>
            <person name="Iida T."/>
            <person name="Fujita J."/>
            <person name="Nakamura S."/>
        </authorList>
    </citation>
    <scope>NUCLEOTIDE SEQUENCE [LARGE SCALE GENOMIC DNA]</scope>
    <source>
        <strain evidence="1 2">JCM 6399</strain>
        <plasmid evidence="1">pJCM6399</plasmid>
    </source>
</reference>
<protein>
    <submittedName>
        <fullName evidence="1">Uncharacterized protein</fullName>
    </submittedName>
</protein>
<keyword evidence="2" id="KW-1185">Reference proteome</keyword>
<sequence length="167" mass="19579">MTVPPPMVLVELTFWGSHEPIYWPVERLTEHFGWCPGVEPDARGEWHYAPRWWLLCHMWIDEFGKPAARRIVVVEQALPPSDLIDRPSLAVDPERVRTFAAWLEQQRDWSSHTASSDLSELPAEIRDEIDRFYASQTSGRSLREVLLIRHDRSLTPLRIHELRNGYE</sequence>
<dbReference type="RefSeq" id="WP_163738617.1">
    <property type="nucleotide sequence ID" value="NZ_AP022602.1"/>
</dbReference>
<accession>A0A9W4B946</accession>
<keyword evidence="1" id="KW-0614">Plasmid</keyword>
<organism evidence="1 2">
    <name type="scientific">Mycobacterium gallinarum</name>
    <dbReference type="NCBI Taxonomy" id="39689"/>
    <lineage>
        <taxon>Bacteria</taxon>
        <taxon>Bacillati</taxon>
        <taxon>Actinomycetota</taxon>
        <taxon>Actinomycetes</taxon>
        <taxon>Mycobacteriales</taxon>
        <taxon>Mycobacteriaceae</taxon>
        <taxon>Mycobacterium</taxon>
    </lineage>
</organism>
<gene>
    <name evidence="1" type="ORF">MGALJ_59970</name>
</gene>
<name>A0A9W4B946_9MYCO</name>
<dbReference type="Proteomes" id="UP000465785">
    <property type="component" value="Plasmid pJCM6399"/>
</dbReference>
<proteinExistence type="predicted"/>
<dbReference type="AlphaFoldDB" id="A0A9W4B946"/>
<evidence type="ECO:0000313" key="2">
    <source>
        <dbReference type="Proteomes" id="UP000465785"/>
    </source>
</evidence>
<evidence type="ECO:0000313" key="1">
    <source>
        <dbReference type="EMBL" id="BBY96328.1"/>
    </source>
</evidence>
<geneLocation type="plasmid" evidence="1 2">
    <name>pJCM6399</name>
</geneLocation>